<reference evidence="1" key="2">
    <citation type="submission" date="2023-05" db="EMBL/GenBank/DDBJ databases">
        <authorList>
            <person name="Fouks B."/>
        </authorList>
    </citation>
    <scope>NUCLEOTIDE SEQUENCE</scope>
    <source>
        <strain evidence="1">Stay&amp;Tobe</strain>
        <tissue evidence="1">Testes</tissue>
    </source>
</reference>
<proteinExistence type="predicted"/>
<dbReference type="EMBL" id="JASPKZ010009380">
    <property type="protein sequence ID" value="KAJ9577017.1"/>
    <property type="molecule type" value="Genomic_DNA"/>
</dbReference>
<accession>A0AAD8E587</accession>
<feature type="non-terminal residue" evidence="1">
    <location>
        <position position="1"/>
    </location>
</feature>
<name>A0AAD8E587_DIPPU</name>
<protein>
    <submittedName>
        <fullName evidence="1">Uncharacterized protein</fullName>
    </submittedName>
</protein>
<evidence type="ECO:0000313" key="2">
    <source>
        <dbReference type="Proteomes" id="UP001233999"/>
    </source>
</evidence>
<dbReference type="AlphaFoldDB" id="A0AAD8E587"/>
<keyword evidence="2" id="KW-1185">Reference proteome</keyword>
<reference evidence="1" key="1">
    <citation type="journal article" date="2023" name="IScience">
        <title>Live-bearing cockroach genome reveals convergent evolutionary mechanisms linked to viviparity in insects and beyond.</title>
        <authorList>
            <person name="Fouks B."/>
            <person name="Harrison M.C."/>
            <person name="Mikhailova A.A."/>
            <person name="Marchal E."/>
            <person name="English S."/>
            <person name="Carruthers M."/>
            <person name="Jennings E.C."/>
            <person name="Chiamaka E.L."/>
            <person name="Frigard R.A."/>
            <person name="Pippel M."/>
            <person name="Attardo G.M."/>
            <person name="Benoit J.B."/>
            <person name="Bornberg-Bauer E."/>
            <person name="Tobe S.S."/>
        </authorList>
    </citation>
    <scope>NUCLEOTIDE SEQUENCE</scope>
    <source>
        <strain evidence="1">Stay&amp;Tobe</strain>
    </source>
</reference>
<sequence>KSIHAGTDEKFDRVYQRIQLEEQENRRNIARRKHTKITEVVLSLRILGNSLPILRKRQHSCMTDNTEKNA</sequence>
<gene>
    <name evidence="1" type="ORF">L9F63_006400</name>
</gene>
<feature type="non-terminal residue" evidence="1">
    <location>
        <position position="70"/>
    </location>
</feature>
<evidence type="ECO:0000313" key="1">
    <source>
        <dbReference type="EMBL" id="KAJ9577017.1"/>
    </source>
</evidence>
<dbReference type="Proteomes" id="UP001233999">
    <property type="component" value="Unassembled WGS sequence"/>
</dbReference>
<organism evidence="1 2">
    <name type="scientific">Diploptera punctata</name>
    <name type="common">Pacific beetle cockroach</name>
    <dbReference type="NCBI Taxonomy" id="6984"/>
    <lineage>
        <taxon>Eukaryota</taxon>
        <taxon>Metazoa</taxon>
        <taxon>Ecdysozoa</taxon>
        <taxon>Arthropoda</taxon>
        <taxon>Hexapoda</taxon>
        <taxon>Insecta</taxon>
        <taxon>Pterygota</taxon>
        <taxon>Neoptera</taxon>
        <taxon>Polyneoptera</taxon>
        <taxon>Dictyoptera</taxon>
        <taxon>Blattodea</taxon>
        <taxon>Blaberoidea</taxon>
        <taxon>Blaberidae</taxon>
        <taxon>Diplopterinae</taxon>
        <taxon>Diploptera</taxon>
    </lineage>
</organism>
<comment type="caution">
    <text evidence="1">The sequence shown here is derived from an EMBL/GenBank/DDBJ whole genome shotgun (WGS) entry which is preliminary data.</text>
</comment>